<gene>
    <name evidence="1" type="ORF">GCM10011394_10810</name>
</gene>
<evidence type="ECO:0000313" key="2">
    <source>
        <dbReference type="Proteomes" id="UP000599009"/>
    </source>
</evidence>
<comment type="caution">
    <text evidence="1">The sequence shown here is derived from an EMBL/GenBank/DDBJ whole genome shotgun (WGS) entry which is preliminary data.</text>
</comment>
<organism evidence="1 2">
    <name type="scientific">Luteimonas terricola</name>
    <dbReference type="NCBI Taxonomy" id="645597"/>
    <lineage>
        <taxon>Bacteria</taxon>
        <taxon>Pseudomonadati</taxon>
        <taxon>Pseudomonadota</taxon>
        <taxon>Gammaproteobacteria</taxon>
        <taxon>Lysobacterales</taxon>
        <taxon>Lysobacteraceae</taxon>
        <taxon>Luteimonas</taxon>
    </lineage>
</organism>
<proteinExistence type="predicted"/>
<dbReference type="EMBL" id="BMME01000001">
    <property type="protein sequence ID" value="GGK03672.1"/>
    <property type="molecule type" value="Genomic_DNA"/>
</dbReference>
<reference evidence="2" key="1">
    <citation type="journal article" date="2019" name="Int. J. Syst. Evol. Microbiol.">
        <title>The Global Catalogue of Microorganisms (GCM) 10K type strain sequencing project: providing services to taxonomists for standard genome sequencing and annotation.</title>
        <authorList>
            <consortium name="The Broad Institute Genomics Platform"/>
            <consortium name="The Broad Institute Genome Sequencing Center for Infectious Disease"/>
            <person name="Wu L."/>
            <person name="Ma J."/>
        </authorList>
    </citation>
    <scope>NUCLEOTIDE SEQUENCE [LARGE SCALE GENOMIC DNA]</scope>
    <source>
        <strain evidence="2">CGMCC 1.8985</strain>
    </source>
</reference>
<name>A0ABQ2EAD9_9GAMM</name>
<dbReference type="Proteomes" id="UP000599009">
    <property type="component" value="Unassembled WGS sequence"/>
</dbReference>
<keyword evidence="2" id="KW-1185">Reference proteome</keyword>
<dbReference type="RefSeq" id="WP_165942305.1">
    <property type="nucleotide sequence ID" value="NZ_BMME01000001.1"/>
</dbReference>
<accession>A0ABQ2EAD9</accession>
<sequence length="45" mass="4942">MRFLVAFLLSSTMRLVHAGEPESYGEAFADGRMMLEDDDHVAGAP</sequence>
<evidence type="ECO:0000313" key="1">
    <source>
        <dbReference type="EMBL" id="GGK03672.1"/>
    </source>
</evidence>
<protein>
    <submittedName>
        <fullName evidence="1">Uncharacterized protein</fullName>
    </submittedName>
</protein>